<dbReference type="EMBL" id="BMOE01000003">
    <property type="protein sequence ID" value="GGJ70685.1"/>
    <property type="molecule type" value="Genomic_DNA"/>
</dbReference>
<feature type="domain" description="GFO/IDH/MocA-like oxidoreductase" evidence="2">
    <location>
        <begin position="151"/>
        <end position="282"/>
    </location>
</feature>
<accession>A0A917UNE8</accession>
<reference evidence="3" key="1">
    <citation type="journal article" date="2014" name="Int. J. Syst. Evol. Microbiol.">
        <title>Complete genome sequence of Corynebacterium casei LMG S-19264T (=DSM 44701T), isolated from a smear-ripened cheese.</title>
        <authorList>
            <consortium name="US DOE Joint Genome Institute (JGI-PGF)"/>
            <person name="Walter F."/>
            <person name="Albersmeier A."/>
            <person name="Kalinowski J."/>
            <person name="Ruckert C."/>
        </authorList>
    </citation>
    <scope>NUCLEOTIDE SEQUENCE</scope>
    <source>
        <strain evidence="3">JCM 14371</strain>
    </source>
</reference>
<reference evidence="3" key="2">
    <citation type="submission" date="2020-09" db="EMBL/GenBank/DDBJ databases">
        <authorList>
            <person name="Sun Q."/>
            <person name="Ohkuma M."/>
        </authorList>
    </citation>
    <scope>NUCLEOTIDE SEQUENCE</scope>
    <source>
        <strain evidence="3">JCM 14371</strain>
    </source>
</reference>
<dbReference type="SUPFAM" id="SSF51735">
    <property type="entry name" value="NAD(P)-binding Rossmann-fold domains"/>
    <property type="match status" value="1"/>
</dbReference>
<dbReference type="AlphaFoldDB" id="A0A917UNE8"/>
<evidence type="ECO:0000259" key="2">
    <source>
        <dbReference type="Pfam" id="PF22725"/>
    </source>
</evidence>
<dbReference type="Proteomes" id="UP000635726">
    <property type="component" value="Unassembled WGS sequence"/>
</dbReference>
<evidence type="ECO:0000313" key="4">
    <source>
        <dbReference type="Proteomes" id="UP000635726"/>
    </source>
</evidence>
<dbReference type="Pfam" id="PF22725">
    <property type="entry name" value="GFO_IDH_MocA_C3"/>
    <property type="match status" value="1"/>
</dbReference>
<dbReference type="RefSeq" id="WP_188961542.1">
    <property type="nucleotide sequence ID" value="NZ_BMOE01000003.1"/>
</dbReference>
<dbReference type="PANTHER" id="PTHR43708:SF3">
    <property type="entry name" value="OXIDOREDUCTASE"/>
    <property type="match status" value="1"/>
</dbReference>
<sequence>MSAVTPGPRPLRLAMVGGGQDAFIGAVHRMAARLDGQYELVAGALSSTPDKARASGLALGLTEERSYPSHEALIAGELAKPPSERVQVVSIVTPNHLHYPVALACVQAGFHVVCDKPLVHTVTQALALRQAVRQAGTVFGVTYNYSGYPLVRQMRHMVQGGELGELRKVSAEYHQGWLARSVTEAESKQAGWRTDPARSGPAGALGDIGTHAEQLMRYVTGQDACEVCAELTSFVPGRTLDDDVTVLLRYPGGAKGLLTASQVEIGRENDLRLAVFGTLGSLSWRQEDPNVLVYDRLDAPRQLLTRGGPGLSAAAQAATRLPAGHPEAFIEAFANVYSGVARHVRALERGEPHTPDYPTVEDGVQGVAFVGDVLRSHHAGGRWVTCEDHGTA</sequence>
<protein>
    <submittedName>
        <fullName evidence="3">Oxidoreductase</fullName>
    </submittedName>
</protein>
<dbReference type="SUPFAM" id="SSF55347">
    <property type="entry name" value="Glyceraldehyde-3-phosphate dehydrogenase-like, C-terminal domain"/>
    <property type="match status" value="1"/>
</dbReference>
<feature type="domain" description="Gfo/Idh/MocA-like oxidoreductase N-terminal" evidence="1">
    <location>
        <begin position="12"/>
        <end position="143"/>
    </location>
</feature>
<dbReference type="InterPro" id="IPR055170">
    <property type="entry name" value="GFO_IDH_MocA-like_dom"/>
</dbReference>
<comment type="caution">
    <text evidence="3">The sequence shown here is derived from an EMBL/GenBank/DDBJ whole genome shotgun (WGS) entry which is preliminary data.</text>
</comment>
<dbReference type="InterPro" id="IPR036291">
    <property type="entry name" value="NAD(P)-bd_dom_sf"/>
</dbReference>
<dbReference type="Gene3D" id="3.30.360.10">
    <property type="entry name" value="Dihydrodipicolinate Reductase, domain 2"/>
    <property type="match status" value="1"/>
</dbReference>
<dbReference type="InterPro" id="IPR051317">
    <property type="entry name" value="Gfo/Idh/MocA_oxidoreduct"/>
</dbReference>
<keyword evidence="4" id="KW-1185">Reference proteome</keyword>
<proteinExistence type="predicted"/>
<evidence type="ECO:0000313" key="3">
    <source>
        <dbReference type="EMBL" id="GGJ70685.1"/>
    </source>
</evidence>
<dbReference type="InterPro" id="IPR000683">
    <property type="entry name" value="Gfo/Idh/MocA-like_OxRdtase_N"/>
</dbReference>
<gene>
    <name evidence="3" type="ORF">GCM10008939_13880</name>
</gene>
<organism evidence="3 4">
    <name type="scientific">Deinococcus aquiradiocola</name>
    <dbReference type="NCBI Taxonomy" id="393059"/>
    <lineage>
        <taxon>Bacteria</taxon>
        <taxon>Thermotogati</taxon>
        <taxon>Deinococcota</taxon>
        <taxon>Deinococci</taxon>
        <taxon>Deinococcales</taxon>
        <taxon>Deinococcaceae</taxon>
        <taxon>Deinococcus</taxon>
    </lineage>
</organism>
<dbReference type="GO" id="GO:0000166">
    <property type="term" value="F:nucleotide binding"/>
    <property type="evidence" value="ECO:0007669"/>
    <property type="project" value="InterPro"/>
</dbReference>
<dbReference type="Gene3D" id="3.40.50.720">
    <property type="entry name" value="NAD(P)-binding Rossmann-like Domain"/>
    <property type="match status" value="1"/>
</dbReference>
<dbReference type="PANTHER" id="PTHR43708">
    <property type="entry name" value="CONSERVED EXPRESSED OXIDOREDUCTASE (EUROFUNG)"/>
    <property type="match status" value="1"/>
</dbReference>
<evidence type="ECO:0000259" key="1">
    <source>
        <dbReference type="Pfam" id="PF01408"/>
    </source>
</evidence>
<dbReference type="Pfam" id="PF01408">
    <property type="entry name" value="GFO_IDH_MocA"/>
    <property type="match status" value="1"/>
</dbReference>
<name>A0A917UNE8_9DEIO</name>